<dbReference type="AlphaFoldDB" id="A0A368X3T0"/>
<organism evidence="1 2">
    <name type="scientific">Saliterribacillus persicus</name>
    <dbReference type="NCBI Taxonomy" id="930114"/>
    <lineage>
        <taxon>Bacteria</taxon>
        <taxon>Bacillati</taxon>
        <taxon>Bacillota</taxon>
        <taxon>Bacilli</taxon>
        <taxon>Bacillales</taxon>
        <taxon>Bacillaceae</taxon>
        <taxon>Saliterribacillus</taxon>
    </lineage>
</organism>
<sequence length="179" mass="20682">MYSFKNDTYIVLDVPIKIADGVKRIRDQYHYTMALPVEITVAGSSGIGVLEYEQNPSNVYSTLKDITARLKPIKCRFGKVSKFPNTDIFFFTLLDETPVREFHELLAKSNIKFLETPFPYKPHCPLCNNSSLTDIETQELLSKEIIEEFTLDTVSLYSLERKTKDELNIRLLERFSLSE</sequence>
<proteinExistence type="predicted"/>
<reference evidence="1 2" key="1">
    <citation type="submission" date="2018-07" db="EMBL/GenBank/DDBJ databases">
        <title>Genomic Encyclopedia of Type Strains, Phase IV (KMG-IV): sequencing the most valuable type-strain genomes for metagenomic binning, comparative biology and taxonomic classification.</title>
        <authorList>
            <person name="Goeker M."/>
        </authorList>
    </citation>
    <scope>NUCLEOTIDE SEQUENCE [LARGE SCALE GENOMIC DNA]</scope>
    <source>
        <strain evidence="1 2">DSM 27696</strain>
    </source>
</reference>
<dbReference type="RefSeq" id="WP_114354570.1">
    <property type="nucleotide sequence ID" value="NZ_QPJJ01000025.1"/>
</dbReference>
<evidence type="ECO:0000313" key="1">
    <source>
        <dbReference type="EMBL" id="RCW62583.1"/>
    </source>
</evidence>
<dbReference type="Gene3D" id="3.90.1140.10">
    <property type="entry name" value="Cyclic phosphodiesterase"/>
    <property type="match status" value="1"/>
</dbReference>
<dbReference type="Pfam" id="PF13563">
    <property type="entry name" value="2_5_RNA_ligase2"/>
    <property type="match status" value="1"/>
</dbReference>
<dbReference type="EMBL" id="QPJJ01000025">
    <property type="protein sequence ID" value="RCW62583.1"/>
    <property type="molecule type" value="Genomic_DNA"/>
</dbReference>
<dbReference type="OrthoDB" id="9182445at2"/>
<name>A0A368X3T0_9BACI</name>
<comment type="caution">
    <text evidence="1">The sequence shown here is derived from an EMBL/GenBank/DDBJ whole genome shotgun (WGS) entry which is preliminary data.</text>
</comment>
<dbReference type="InterPro" id="IPR009097">
    <property type="entry name" value="Cyclic_Pdiesterase"/>
</dbReference>
<evidence type="ECO:0008006" key="3">
    <source>
        <dbReference type="Google" id="ProtNLM"/>
    </source>
</evidence>
<keyword evidence="2" id="KW-1185">Reference proteome</keyword>
<evidence type="ECO:0000313" key="2">
    <source>
        <dbReference type="Proteomes" id="UP000252585"/>
    </source>
</evidence>
<accession>A0A368X3T0</accession>
<gene>
    <name evidence="1" type="ORF">DFR57_12526</name>
</gene>
<dbReference type="SUPFAM" id="SSF55144">
    <property type="entry name" value="LigT-like"/>
    <property type="match status" value="1"/>
</dbReference>
<dbReference type="Proteomes" id="UP000252585">
    <property type="component" value="Unassembled WGS sequence"/>
</dbReference>
<protein>
    <recommendedName>
        <fullName evidence="3">2'-5' RNA ligase</fullName>
    </recommendedName>
</protein>